<reference evidence="2" key="2">
    <citation type="submission" date="2020-11" db="EMBL/GenBank/DDBJ databases">
        <authorList>
            <person name="McCartney M.A."/>
            <person name="Auch B."/>
            <person name="Kono T."/>
            <person name="Mallez S."/>
            <person name="Becker A."/>
            <person name="Gohl D.M."/>
            <person name="Silverstein K.A.T."/>
            <person name="Koren S."/>
            <person name="Bechman K.B."/>
            <person name="Herman A."/>
            <person name="Abrahante J.E."/>
            <person name="Garbe J."/>
        </authorList>
    </citation>
    <scope>NUCLEOTIDE SEQUENCE</scope>
    <source>
        <strain evidence="2">Duluth1</strain>
        <tissue evidence="2">Whole animal</tissue>
    </source>
</reference>
<dbReference type="Proteomes" id="UP000828390">
    <property type="component" value="Unassembled WGS sequence"/>
</dbReference>
<organism evidence="2 3">
    <name type="scientific">Dreissena polymorpha</name>
    <name type="common">Zebra mussel</name>
    <name type="synonym">Mytilus polymorpha</name>
    <dbReference type="NCBI Taxonomy" id="45954"/>
    <lineage>
        <taxon>Eukaryota</taxon>
        <taxon>Metazoa</taxon>
        <taxon>Spiralia</taxon>
        <taxon>Lophotrochozoa</taxon>
        <taxon>Mollusca</taxon>
        <taxon>Bivalvia</taxon>
        <taxon>Autobranchia</taxon>
        <taxon>Heteroconchia</taxon>
        <taxon>Euheterodonta</taxon>
        <taxon>Imparidentia</taxon>
        <taxon>Neoheterodontei</taxon>
        <taxon>Myida</taxon>
        <taxon>Dreissenoidea</taxon>
        <taxon>Dreissenidae</taxon>
        <taxon>Dreissena</taxon>
    </lineage>
</organism>
<evidence type="ECO:0000256" key="1">
    <source>
        <dbReference type="SAM" id="MobiDB-lite"/>
    </source>
</evidence>
<feature type="region of interest" description="Disordered" evidence="1">
    <location>
        <begin position="1"/>
        <end position="53"/>
    </location>
</feature>
<accession>A0A9D4S862</accession>
<protein>
    <submittedName>
        <fullName evidence="2">Uncharacterized protein</fullName>
    </submittedName>
</protein>
<dbReference type="AlphaFoldDB" id="A0A9D4S862"/>
<evidence type="ECO:0000313" key="2">
    <source>
        <dbReference type="EMBL" id="KAH3894150.1"/>
    </source>
</evidence>
<sequence length="71" mass="7762">MRKCSGGLLSPGRKLITSGRHTIGGRSGTVPKRPMNMDPPDEGDSSSITAVSDNYDDYHFKSRTKIQHTLT</sequence>
<comment type="caution">
    <text evidence="2">The sequence shown here is derived from an EMBL/GenBank/DDBJ whole genome shotgun (WGS) entry which is preliminary data.</text>
</comment>
<dbReference type="EMBL" id="JAIWYP010000001">
    <property type="protein sequence ID" value="KAH3894150.1"/>
    <property type="molecule type" value="Genomic_DNA"/>
</dbReference>
<proteinExistence type="predicted"/>
<reference evidence="2" key="1">
    <citation type="journal article" date="2019" name="bioRxiv">
        <title>The Genome of the Zebra Mussel, Dreissena polymorpha: A Resource for Invasive Species Research.</title>
        <authorList>
            <person name="McCartney M.A."/>
            <person name="Auch B."/>
            <person name="Kono T."/>
            <person name="Mallez S."/>
            <person name="Zhang Y."/>
            <person name="Obille A."/>
            <person name="Becker A."/>
            <person name="Abrahante J.E."/>
            <person name="Garbe J."/>
            <person name="Badalamenti J.P."/>
            <person name="Herman A."/>
            <person name="Mangelson H."/>
            <person name="Liachko I."/>
            <person name="Sullivan S."/>
            <person name="Sone E.D."/>
            <person name="Koren S."/>
            <person name="Silverstein K.A.T."/>
            <person name="Beckman K.B."/>
            <person name="Gohl D.M."/>
        </authorList>
    </citation>
    <scope>NUCLEOTIDE SEQUENCE</scope>
    <source>
        <strain evidence="2">Duluth1</strain>
        <tissue evidence="2">Whole animal</tissue>
    </source>
</reference>
<gene>
    <name evidence="2" type="ORF">DPMN_018308</name>
</gene>
<name>A0A9D4S862_DREPO</name>
<evidence type="ECO:0000313" key="3">
    <source>
        <dbReference type="Proteomes" id="UP000828390"/>
    </source>
</evidence>
<keyword evidence="3" id="KW-1185">Reference proteome</keyword>